<sequence length="98" mass="11353">MCNMSVLLLLQMLNVMHPLFYEATFRKPHLCRVPRRQVYADGYAQKSRRKYFFGSCMPNGATVATRSQIQMSSKHAICSPCLQCLVSLHMNQQLRIEE</sequence>
<reference evidence="2" key="1">
    <citation type="journal article" date="2016" name="Ticks Tick Borne Dis.">
        <title>De novo assembly and annotation of the salivary gland transcriptome of Rhipicephalus appendiculatus male and female ticks during blood feeding.</title>
        <authorList>
            <person name="de Castro M.H."/>
            <person name="de Klerk D."/>
            <person name="Pienaar R."/>
            <person name="Latif A.A."/>
            <person name="Rees D.J."/>
            <person name="Mans B.J."/>
        </authorList>
    </citation>
    <scope>NUCLEOTIDE SEQUENCE</scope>
    <source>
        <tissue evidence="2">Salivary glands</tissue>
    </source>
</reference>
<name>A0A131YB18_RHIAP</name>
<evidence type="ECO:0000313" key="2">
    <source>
        <dbReference type="EMBL" id="JAP76087.1"/>
    </source>
</evidence>
<dbReference type="EMBL" id="GEDV01012470">
    <property type="protein sequence ID" value="JAP76087.1"/>
    <property type="molecule type" value="Transcribed_RNA"/>
</dbReference>
<feature type="signal peptide" evidence="1">
    <location>
        <begin position="1"/>
        <end position="18"/>
    </location>
</feature>
<dbReference type="AlphaFoldDB" id="A0A131YB18"/>
<evidence type="ECO:0008006" key="3">
    <source>
        <dbReference type="Google" id="ProtNLM"/>
    </source>
</evidence>
<evidence type="ECO:0000256" key="1">
    <source>
        <dbReference type="SAM" id="SignalP"/>
    </source>
</evidence>
<protein>
    <recommendedName>
        <fullName evidence="3">Secreted protein</fullName>
    </recommendedName>
</protein>
<organism evidence="2">
    <name type="scientific">Rhipicephalus appendiculatus</name>
    <name type="common">Brown ear tick</name>
    <dbReference type="NCBI Taxonomy" id="34631"/>
    <lineage>
        <taxon>Eukaryota</taxon>
        <taxon>Metazoa</taxon>
        <taxon>Ecdysozoa</taxon>
        <taxon>Arthropoda</taxon>
        <taxon>Chelicerata</taxon>
        <taxon>Arachnida</taxon>
        <taxon>Acari</taxon>
        <taxon>Parasitiformes</taxon>
        <taxon>Ixodida</taxon>
        <taxon>Ixodoidea</taxon>
        <taxon>Ixodidae</taxon>
        <taxon>Rhipicephalinae</taxon>
        <taxon>Rhipicephalus</taxon>
        <taxon>Rhipicephalus</taxon>
    </lineage>
</organism>
<feature type="chain" id="PRO_5007284527" description="Secreted protein" evidence="1">
    <location>
        <begin position="19"/>
        <end position="98"/>
    </location>
</feature>
<keyword evidence="1" id="KW-0732">Signal</keyword>
<proteinExistence type="predicted"/>
<accession>A0A131YB18</accession>